<keyword evidence="9" id="KW-0653">Protein transport</keyword>
<evidence type="ECO:0000256" key="19">
    <source>
        <dbReference type="PROSITE-ProRule" id="PRU00322"/>
    </source>
</evidence>
<evidence type="ECO:0000256" key="17">
    <source>
        <dbReference type="ARBA" id="ARBA00078197"/>
    </source>
</evidence>
<feature type="region of interest" description="Disordered" evidence="20">
    <location>
        <begin position="1"/>
        <end position="110"/>
    </location>
</feature>
<keyword evidence="8" id="KW-0862">Zinc</keyword>
<dbReference type="Gene3D" id="2.30.30.380">
    <property type="entry name" value="Zn-finger domain of Sec23/24"/>
    <property type="match status" value="1"/>
</dbReference>
<name>A0A0L0GBB6_9EUKA</name>
<comment type="subcellular location">
    <subcellularLocation>
        <location evidence="2">Nucleus membrane</location>
    </subcellularLocation>
    <subcellularLocation>
        <location evidence="3">Nucleus</location>
        <location evidence="3">Nuclear pore complex</location>
    </subcellularLocation>
</comment>
<dbReference type="InterPro" id="IPR001876">
    <property type="entry name" value="Znf_RanBP2"/>
</dbReference>
<evidence type="ECO:0000256" key="6">
    <source>
        <dbReference type="ARBA" id="ARBA00022771"/>
    </source>
</evidence>
<evidence type="ECO:0000256" key="10">
    <source>
        <dbReference type="ARBA" id="ARBA00023010"/>
    </source>
</evidence>
<gene>
    <name evidence="22" type="ORF">SARC_01671</name>
</gene>
<dbReference type="RefSeq" id="XP_014160096.1">
    <property type="nucleotide sequence ID" value="XM_014304621.1"/>
</dbReference>
<keyword evidence="12" id="KW-0906">Nuclear pore complex</keyword>
<dbReference type="OrthoDB" id="79830at2759"/>
<dbReference type="GeneID" id="25902175"/>
<keyword evidence="14" id="KW-0539">Nucleus</keyword>
<feature type="domain" description="RanBP2-type" evidence="21">
    <location>
        <begin position="120"/>
        <end position="149"/>
    </location>
</feature>
<evidence type="ECO:0000256" key="8">
    <source>
        <dbReference type="ARBA" id="ARBA00022833"/>
    </source>
</evidence>
<evidence type="ECO:0000256" key="18">
    <source>
        <dbReference type="ARBA" id="ARBA00079437"/>
    </source>
</evidence>
<evidence type="ECO:0000256" key="12">
    <source>
        <dbReference type="ARBA" id="ARBA00023132"/>
    </source>
</evidence>
<evidence type="ECO:0000256" key="13">
    <source>
        <dbReference type="ARBA" id="ARBA00023136"/>
    </source>
</evidence>
<evidence type="ECO:0000256" key="1">
    <source>
        <dbReference type="ARBA" id="ARBA00001947"/>
    </source>
</evidence>
<dbReference type="GO" id="GO:0003677">
    <property type="term" value="F:DNA binding"/>
    <property type="evidence" value="ECO:0007669"/>
    <property type="project" value="UniProtKB-KW"/>
</dbReference>
<keyword evidence="5" id="KW-0479">Metal-binding</keyword>
<keyword evidence="4" id="KW-0813">Transport</keyword>
<keyword evidence="10" id="KW-0811">Translocation</keyword>
<dbReference type="Gene3D" id="4.10.1060.10">
    <property type="entry name" value="Zinc finger, RanBP2-type"/>
    <property type="match status" value="1"/>
</dbReference>
<evidence type="ECO:0000256" key="9">
    <source>
        <dbReference type="ARBA" id="ARBA00022927"/>
    </source>
</evidence>
<evidence type="ECO:0000256" key="20">
    <source>
        <dbReference type="SAM" id="MobiDB-lite"/>
    </source>
</evidence>
<comment type="cofactor">
    <cofactor evidence="1">
        <name>Zn(2+)</name>
        <dbReference type="ChEBI" id="CHEBI:29105"/>
    </cofactor>
</comment>
<evidence type="ECO:0000256" key="16">
    <source>
        <dbReference type="ARBA" id="ARBA00068609"/>
    </source>
</evidence>
<dbReference type="AlphaFoldDB" id="A0A0L0GBB6"/>
<evidence type="ECO:0000256" key="7">
    <source>
        <dbReference type="ARBA" id="ARBA00022816"/>
    </source>
</evidence>
<dbReference type="GO" id="GO:0008139">
    <property type="term" value="F:nuclear localization sequence binding"/>
    <property type="evidence" value="ECO:0007669"/>
    <property type="project" value="TreeGrafter"/>
</dbReference>
<dbReference type="InterPro" id="IPR026054">
    <property type="entry name" value="Nucleoporin"/>
</dbReference>
<dbReference type="PANTHER" id="PTHR23193">
    <property type="entry name" value="NUCLEAR PORE COMPLEX PROTEIN NUP"/>
    <property type="match status" value="1"/>
</dbReference>
<evidence type="ECO:0000256" key="2">
    <source>
        <dbReference type="ARBA" id="ARBA00004126"/>
    </source>
</evidence>
<evidence type="ECO:0000256" key="5">
    <source>
        <dbReference type="ARBA" id="ARBA00022723"/>
    </source>
</evidence>
<feature type="region of interest" description="Disordered" evidence="20">
    <location>
        <begin position="251"/>
        <end position="315"/>
    </location>
</feature>
<reference evidence="22 23" key="1">
    <citation type="submission" date="2011-02" db="EMBL/GenBank/DDBJ databases">
        <title>The Genome Sequence of Sphaeroforma arctica JP610.</title>
        <authorList>
            <consortium name="The Broad Institute Genome Sequencing Platform"/>
            <person name="Russ C."/>
            <person name="Cuomo C."/>
            <person name="Young S.K."/>
            <person name="Zeng Q."/>
            <person name="Gargeya S."/>
            <person name="Alvarado L."/>
            <person name="Berlin A."/>
            <person name="Chapman S.B."/>
            <person name="Chen Z."/>
            <person name="Freedman E."/>
            <person name="Gellesch M."/>
            <person name="Goldberg J."/>
            <person name="Griggs A."/>
            <person name="Gujja S."/>
            <person name="Heilman E."/>
            <person name="Heiman D."/>
            <person name="Howarth C."/>
            <person name="Mehta T."/>
            <person name="Neiman D."/>
            <person name="Pearson M."/>
            <person name="Roberts A."/>
            <person name="Saif S."/>
            <person name="Shea T."/>
            <person name="Shenoy N."/>
            <person name="Sisk P."/>
            <person name="Stolte C."/>
            <person name="Sykes S."/>
            <person name="White J."/>
            <person name="Yandava C."/>
            <person name="Burger G."/>
            <person name="Gray M.W."/>
            <person name="Holland P.W.H."/>
            <person name="King N."/>
            <person name="Lang F.B.F."/>
            <person name="Roger A.J."/>
            <person name="Ruiz-Trillo I."/>
            <person name="Haas B."/>
            <person name="Nusbaum C."/>
            <person name="Birren B."/>
        </authorList>
    </citation>
    <scope>NUCLEOTIDE SEQUENCE [LARGE SCALE GENOMIC DNA]</scope>
    <source>
        <strain evidence="22 23">JP610</strain>
    </source>
</reference>
<dbReference type="STRING" id="667725.A0A0L0GBB6"/>
<evidence type="ECO:0000256" key="14">
    <source>
        <dbReference type="ARBA" id="ARBA00023242"/>
    </source>
</evidence>
<dbReference type="GO" id="GO:0008270">
    <property type="term" value="F:zinc ion binding"/>
    <property type="evidence" value="ECO:0007669"/>
    <property type="project" value="UniProtKB-KW"/>
</dbReference>
<feature type="compositionally biased region" description="Basic and acidic residues" evidence="20">
    <location>
        <begin position="293"/>
        <end position="308"/>
    </location>
</feature>
<dbReference type="PROSITE" id="PS01358">
    <property type="entry name" value="ZF_RANBP2_1"/>
    <property type="match status" value="1"/>
</dbReference>
<dbReference type="GO" id="GO:0006405">
    <property type="term" value="P:RNA export from nucleus"/>
    <property type="evidence" value="ECO:0007669"/>
    <property type="project" value="TreeGrafter"/>
</dbReference>
<dbReference type="SUPFAM" id="SSF90209">
    <property type="entry name" value="Ran binding protein zinc finger-like"/>
    <property type="match status" value="1"/>
</dbReference>
<dbReference type="SMART" id="SM00547">
    <property type="entry name" value="ZnF_RBZ"/>
    <property type="match status" value="2"/>
</dbReference>
<dbReference type="GO" id="GO:0005643">
    <property type="term" value="C:nuclear pore"/>
    <property type="evidence" value="ECO:0007669"/>
    <property type="project" value="UniProtKB-SubCell"/>
</dbReference>
<organism evidence="22 23">
    <name type="scientific">Sphaeroforma arctica JP610</name>
    <dbReference type="NCBI Taxonomy" id="667725"/>
    <lineage>
        <taxon>Eukaryota</taxon>
        <taxon>Ichthyosporea</taxon>
        <taxon>Ichthyophonida</taxon>
        <taxon>Sphaeroforma</taxon>
    </lineage>
</organism>
<evidence type="ECO:0000313" key="23">
    <source>
        <dbReference type="Proteomes" id="UP000054560"/>
    </source>
</evidence>
<keyword evidence="11" id="KW-0238">DNA-binding</keyword>
<keyword evidence="13" id="KW-0472">Membrane</keyword>
<dbReference type="GO" id="GO:0051028">
    <property type="term" value="P:mRNA transport"/>
    <property type="evidence" value="ECO:0007669"/>
    <property type="project" value="UniProtKB-KW"/>
</dbReference>
<comment type="similarity">
    <text evidence="15">Belongs to the NUP153 family.</text>
</comment>
<evidence type="ECO:0000256" key="3">
    <source>
        <dbReference type="ARBA" id="ARBA00004567"/>
    </source>
</evidence>
<feature type="compositionally biased region" description="Low complexity" evidence="20">
    <location>
        <begin position="251"/>
        <end position="264"/>
    </location>
</feature>
<evidence type="ECO:0000259" key="21">
    <source>
        <dbReference type="PROSITE" id="PS50199"/>
    </source>
</evidence>
<sequence>MPPKRRAEEEAVATPSRRSGRVRNQSNQTPAAEPQAKRERKTLATAPKPKASKIKAQPKKTQAKIDPPASVDDTLDNDVVKSIDSTTLDGPAAADAKDSGTKTAETKPAGSSLWADWGKKTDTWTCNACGVMNDNKIEECPACTTSRHAKAQPAAKPSVVPEPKVAPPAIDSTAPVASLWANWGKKEGAWTCPACAVNNIDKSKDKCPACETQNPAATFSTTAATKVQTPATFSFGVAPASIAAPVSFGVPSSASTGSTATPVTFGIPSSTTTSKAAAPISFGVPPSTSTSTEDPKSTTKDGGGDKPKISFGRAP</sequence>
<dbReference type="InterPro" id="IPR036443">
    <property type="entry name" value="Znf_RanBP2_sf"/>
</dbReference>
<evidence type="ECO:0000256" key="11">
    <source>
        <dbReference type="ARBA" id="ARBA00023125"/>
    </source>
</evidence>
<dbReference type="GO" id="GO:0006606">
    <property type="term" value="P:protein import into nucleus"/>
    <property type="evidence" value="ECO:0007669"/>
    <property type="project" value="TreeGrafter"/>
</dbReference>
<dbReference type="PANTHER" id="PTHR23193:SF23">
    <property type="entry name" value="NUCLEAR PORE COMPLEX PROTEIN NUP153"/>
    <property type="match status" value="1"/>
</dbReference>
<dbReference type="GO" id="GO:0017056">
    <property type="term" value="F:structural constituent of nuclear pore"/>
    <property type="evidence" value="ECO:0007669"/>
    <property type="project" value="TreeGrafter"/>
</dbReference>
<keyword evidence="23" id="KW-1185">Reference proteome</keyword>
<keyword evidence="6 19" id="KW-0863">Zinc-finger</keyword>
<proteinExistence type="inferred from homology"/>
<evidence type="ECO:0000256" key="4">
    <source>
        <dbReference type="ARBA" id="ARBA00022448"/>
    </source>
</evidence>
<dbReference type="Proteomes" id="UP000054560">
    <property type="component" value="Unassembled WGS sequence"/>
</dbReference>
<accession>A0A0L0GBB6</accession>
<dbReference type="EMBL" id="KQ241664">
    <property type="protein sequence ID" value="KNC86194.1"/>
    <property type="molecule type" value="Genomic_DNA"/>
</dbReference>
<keyword evidence="7" id="KW-0509">mRNA transport</keyword>
<dbReference type="GO" id="GO:0031965">
    <property type="term" value="C:nuclear membrane"/>
    <property type="evidence" value="ECO:0007669"/>
    <property type="project" value="UniProtKB-SubCell"/>
</dbReference>
<dbReference type="PROSITE" id="PS50199">
    <property type="entry name" value="ZF_RANBP2_2"/>
    <property type="match status" value="1"/>
</dbReference>
<feature type="compositionally biased region" description="Basic residues" evidence="20">
    <location>
        <begin position="50"/>
        <end position="62"/>
    </location>
</feature>
<protein>
    <recommendedName>
        <fullName evidence="16">Nuclear pore complex protein Nup153</fullName>
    </recommendedName>
    <alternativeName>
        <fullName evidence="18">153 kDa nucleoporin</fullName>
    </alternativeName>
    <alternativeName>
        <fullName evidence="17">Nucleoporin Nup153</fullName>
    </alternativeName>
</protein>
<evidence type="ECO:0000256" key="15">
    <source>
        <dbReference type="ARBA" id="ARBA00060842"/>
    </source>
</evidence>
<evidence type="ECO:0000313" key="22">
    <source>
        <dbReference type="EMBL" id="KNC86194.1"/>
    </source>
</evidence>